<protein>
    <submittedName>
        <fullName evidence="2">(Atlantic silverside) hypothetical protein</fullName>
    </submittedName>
</protein>
<dbReference type="OrthoDB" id="8951597at2759"/>
<gene>
    <name evidence="2" type="ORF">MMEN_LOCUS7925</name>
</gene>
<dbReference type="AlphaFoldDB" id="A0A8S4AR10"/>
<name>A0A8S4AR10_9TELE</name>
<dbReference type="EMBL" id="CAJRST010007779">
    <property type="protein sequence ID" value="CAG5896886.1"/>
    <property type="molecule type" value="Genomic_DNA"/>
</dbReference>
<organism evidence="2 3">
    <name type="scientific">Menidia menidia</name>
    <name type="common">Atlantic silverside</name>
    <dbReference type="NCBI Taxonomy" id="238744"/>
    <lineage>
        <taxon>Eukaryota</taxon>
        <taxon>Metazoa</taxon>
        <taxon>Chordata</taxon>
        <taxon>Craniata</taxon>
        <taxon>Vertebrata</taxon>
        <taxon>Euteleostomi</taxon>
        <taxon>Actinopterygii</taxon>
        <taxon>Neopterygii</taxon>
        <taxon>Teleostei</taxon>
        <taxon>Neoteleostei</taxon>
        <taxon>Acanthomorphata</taxon>
        <taxon>Ovalentaria</taxon>
        <taxon>Atherinomorphae</taxon>
        <taxon>Atheriniformes</taxon>
        <taxon>Atherinopsidae</taxon>
        <taxon>Menidiinae</taxon>
        <taxon>Menidia</taxon>
    </lineage>
</organism>
<sequence length="153" mass="17569">MNFPLRREFTGLKGNVTEMEKCLSVCTDDIVLLQAKLETMSKELIKLENKRENLESRSRRNNLRIVGVPEENILSPTDVSTLLLEAFELEKEPLTARARAAFNEVRRLLRGMQGVRFGIIHPARLRITYEGVQHDFVSPEKAKAYIQTITTQQ</sequence>
<evidence type="ECO:0000313" key="3">
    <source>
        <dbReference type="Proteomes" id="UP000677803"/>
    </source>
</evidence>
<evidence type="ECO:0000256" key="1">
    <source>
        <dbReference type="SAM" id="Coils"/>
    </source>
</evidence>
<comment type="caution">
    <text evidence="2">The sequence shown here is derived from an EMBL/GenBank/DDBJ whole genome shotgun (WGS) entry which is preliminary data.</text>
</comment>
<dbReference type="PANTHER" id="PTHR11505">
    <property type="entry name" value="L1 TRANSPOSABLE ELEMENT-RELATED"/>
    <property type="match status" value="1"/>
</dbReference>
<dbReference type="InterPro" id="IPR042566">
    <property type="entry name" value="L1_C"/>
</dbReference>
<keyword evidence="1" id="KW-0175">Coiled coil</keyword>
<accession>A0A8S4AR10</accession>
<feature type="coiled-coil region" evidence="1">
    <location>
        <begin position="30"/>
        <end position="64"/>
    </location>
</feature>
<reference evidence="2" key="1">
    <citation type="submission" date="2021-05" db="EMBL/GenBank/DDBJ databases">
        <authorList>
            <person name="Tigano A."/>
        </authorList>
    </citation>
    <scope>NUCLEOTIDE SEQUENCE</scope>
</reference>
<keyword evidence="3" id="KW-1185">Reference proteome</keyword>
<dbReference type="Proteomes" id="UP000677803">
    <property type="component" value="Unassembled WGS sequence"/>
</dbReference>
<evidence type="ECO:0000313" key="2">
    <source>
        <dbReference type="EMBL" id="CAG5896886.1"/>
    </source>
</evidence>
<dbReference type="Gene3D" id="3.30.250.20">
    <property type="entry name" value="L1 transposable element, C-terminal domain"/>
    <property type="match status" value="1"/>
</dbReference>
<proteinExistence type="predicted"/>
<dbReference type="InterPro" id="IPR004244">
    <property type="entry name" value="Transposase_22"/>
</dbReference>